<evidence type="ECO:0000313" key="2">
    <source>
        <dbReference type="EMBL" id="KAL1007033.1"/>
    </source>
</evidence>
<dbReference type="EMBL" id="JAGEUA010000002">
    <property type="protein sequence ID" value="KAL1007033.1"/>
    <property type="molecule type" value="Genomic_DNA"/>
</dbReference>
<evidence type="ECO:0000313" key="3">
    <source>
        <dbReference type="Proteomes" id="UP001557470"/>
    </source>
</evidence>
<keyword evidence="3" id="KW-1185">Reference proteome</keyword>
<comment type="caution">
    <text evidence="2">The sequence shown here is derived from an EMBL/GenBank/DDBJ whole genome shotgun (WGS) entry which is preliminary data.</text>
</comment>
<accession>A0ABD0XDN5</accession>
<proteinExistence type="predicted"/>
<protein>
    <submittedName>
        <fullName evidence="2">Uncharacterized protein</fullName>
    </submittedName>
</protein>
<dbReference type="Proteomes" id="UP001557470">
    <property type="component" value="Unassembled WGS sequence"/>
</dbReference>
<organism evidence="2 3">
    <name type="scientific">Umbra pygmaea</name>
    <name type="common">Eastern mudminnow</name>
    <dbReference type="NCBI Taxonomy" id="75934"/>
    <lineage>
        <taxon>Eukaryota</taxon>
        <taxon>Metazoa</taxon>
        <taxon>Chordata</taxon>
        <taxon>Craniata</taxon>
        <taxon>Vertebrata</taxon>
        <taxon>Euteleostomi</taxon>
        <taxon>Actinopterygii</taxon>
        <taxon>Neopterygii</taxon>
        <taxon>Teleostei</taxon>
        <taxon>Protacanthopterygii</taxon>
        <taxon>Esociformes</taxon>
        <taxon>Umbridae</taxon>
        <taxon>Umbra</taxon>
    </lineage>
</organism>
<feature type="region of interest" description="Disordered" evidence="1">
    <location>
        <begin position="1"/>
        <end position="63"/>
    </location>
</feature>
<gene>
    <name evidence="2" type="ORF">UPYG_G00081020</name>
</gene>
<feature type="compositionally biased region" description="Low complexity" evidence="1">
    <location>
        <begin position="31"/>
        <end position="40"/>
    </location>
</feature>
<evidence type="ECO:0000256" key="1">
    <source>
        <dbReference type="SAM" id="MobiDB-lite"/>
    </source>
</evidence>
<sequence>MEQRPDQEAGEATPGADPNQGSSKEGDDVVTTTSASSSNSDLPGALLPDGERQEAGRRQSRPFTGLKLFGRRCYAGITILRSLV</sequence>
<reference evidence="2 3" key="1">
    <citation type="submission" date="2024-06" db="EMBL/GenBank/DDBJ databases">
        <authorList>
            <person name="Pan Q."/>
            <person name="Wen M."/>
            <person name="Jouanno E."/>
            <person name="Zahm M."/>
            <person name="Klopp C."/>
            <person name="Cabau C."/>
            <person name="Louis A."/>
            <person name="Berthelot C."/>
            <person name="Parey E."/>
            <person name="Roest Crollius H."/>
            <person name="Montfort J."/>
            <person name="Robinson-Rechavi M."/>
            <person name="Bouchez O."/>
            <person name="Lampietro C."/>
            <person name="Lopez Roques C."/>
            <person name="Donnadieu C."/>
            <person name="Postlethwait J."/>
            <person name="Bobe J."/>
            <person name="Verreycken H."/>
            <person name="Guiguen Y."/>
        </authorList>
    </citation>
    <scope>NUCLEOTIDE SEQUENCE [LARGE SCALE GENOMIC DNA]</scope>
    <source>
        <strain evidence="2">Up_M1</strain>
        <tissue evidence="2">Testis</tissue>
    </source>
</reference>
<name>A0ABD0XDN5_UMBPY</name>
<dbReference type="AlphaFoldDB" id="A0ABD0XDN5"/>